<comment type="caution">
    <text evidence="1">The sequence shown here is derived from an EMBL/GenBank/DDBJ whole genome shotgun (WGS) entry which is preliminary data.</text>
</comment>
<dbReference type="RefSeq" id="WP_171001108.1">
    <property type="nucleotide sequence ID" value="NZ_BJDK01000036.1"/>
</dbReference>
<name>A0ABW1R5N7_9LACO</name>
<dbReference type="EMBL" id="JBHSSD010000021">
    <property type="protein sequence ID" value="MFC6164086.1"/>
    <property type="molecule type" value="Genomic_DNA"/>
</dbReference>
<evidence type="ECO:0008006" key="3">
    <source>
        <dbReference type="Google" id="ProtNLM"/>
    </source>
</evidence>
<evidence type="ECO:0000313" key="1">
    <source>
        <dbReference type="EMBL" id="MFC6164086.1"/>
    </source>
</evidence>
<reference evidence="2" key="1">
    <citation type="journal article" date="2019" name="Int. J. Syst. Evol. Microbiol.">
        <title>The Global Catalogue of Microorganisms (GCM) 10K type strain sequencing project: providing services to taxonomists for standard genome sequencing and annotation.</title>
        <authorList>
            <consortium name="The Broad Institute Genomics Platform"/>
            <consortium name="The Broad Institute Genome Sequencing Center for Infectious Disease"/>
            <person name="Wu L."/>
            <person name="Ma J."/>
        </authorList>
    </citation>
    <scope>NUCLEOTIDE SEQUENCE [LARGE SCALE GENOMIC DNA]</scope>
    <source>
        <strain evidence="2">CCM 8932</strain>
    </source>
</reference>
<gene>
    <name evidence="1" type="ORF">ACFP3T_05310</name>
</gene>
<protein>
    <recommendedName>
        <fullName evidence="3">Competence protein ComGD</fullName>
    </recommendedName>
</protein>
<evidence type="ECO:0000313" key="2">
    <source>
        <dbReference type="Proteomes" id="UP001596253"/>
    </source>
</evidence>
<proteinExistence type="predicted"/>
<accession>A0ABW1R5N7</accession>
<organism evidence="1 2">
    <name type="scientific">Lactiplantibacillus dongliensis</name>
    <dbReference type="NCBI Taxonomy" id="2559919"/>
    <lineage>
        <taxon>Bacteria</taxon>
        <taxon>Bacillati</taxon>
        <taxon>Bacillota</taxon>
        <taxon>Bacilli</taxon>
        <taxon>Lactobacillales</taxon>
        <taxon>Lactobacillaceae</taxon>
        <taxon>Lactiplantibacillus</taxon>
    </lineage>
</organism>
<keyword evidence="2" id="KW-1185">Reference proteome</keyword>
<sequence>MLETTIVMSLLGSLLLIGMYQFPSRQQQVNNEQLFWERLNTLWKQNIYMASSQQKARSVIFYTTDNQPQQIEFHRFNPQKPSEAIKTPVKLPPTLKFVQRPKIDGKYLNRIYISKTGHPSLTTFKIYSELTKKTVKITTQMGWGAYHVTIE</sequence>
<dbReference type="Proteomes" id="UP001596253">
    <property type="component" value="Unassembled WGS sequence"/>
</dbReference>